<evidence type="ECO:0000313" key="9">
    <source>
        <dbReference type="EMBL" id="KAF7683718.1"/>
    </source>
</evidence>
<name>A0ABQ7HZS6_9MICR</name>
<evidence type="ECO:0000256" key="3">
    <source>
        <dbReference type="ARBA" id="ARBA00022737"/>
    </source>
</evidence>
<keyword evidence="3" id="KW-0677">Repeat</keyword>
<feature type="domain" description="CCHC-type" evidence="8">
    <location>
        <begin position="81"/>
        <end position="96"/>
    </location>
</feature>
<comment type="subcellular location">
    <subcellularLocation>
        <location evidence="1">Nucleus</location>
    </subcellularLocation>
</comment>
<evidence type="ECO:0000256" key="6">
    <source>
        <dbReference type="ARBA" id="ARBA00023242"/>
    </source>
</evidence>
<protein>
    <submittedName>
        <fullName evidence="9">Protein air1</fullName>
    </submittedName>
</protein>
<comment type="caution">
    <text evidence="9">The sequence shown here is derived from an EMBL/GenBank/DDBJ whole genome shotgun (WGS) entry which is preliminary data.</text>
</comment>
<evidence type="ECO:0000259" key="8">
    <source>
        <dbReference type="PROSITE" id="PS50158"/>
    </source>
</evidence>
<evidence type="ECO:0000256" key="1">
    <source>
        <dbReference type="ARBA" id="ARBA00004123"/>
    </source>
</evidence>
<dbReference type="SUPFAM" id="SSF57756">
    <property type="entry name" value="Retrovirus zinc finger-like domains"/>
    <property type="match status" value="2"/>
</dbReference>
<proteinExistence type="predicted"/>
<gene>
    <name evidence="9" type="primary">air1</name>
    <name evidence="9" type="ORF">TCON_1082</name>
</gene>
<evidence type="ECO:0000256" key="2">
    <source>
        <dbReference type="ARBA" id="ARBA00022723"/>
    </source>
</evidence>
<dbReference type="Pfam" id="PF00098">
    <property type="entry name" value="zf-CCHC"/>
    <property type="match status" value="1"/>
</dbReference>
<dbReference type="SMART" id="SM00343">
    <property type="entry name" value="ZnF_C2HC"/>
    <property type="match status" value="5"/>
</dbReference>
<evidence type="ECO:0000313" key="10">
    <source>
        <dbReference type="Proteomes" id="UP001516464"/>
    </source>
</evidence>
<dbReference type="Gene3D" id="4.10.60.10">
    <property type="entry name" value="Zinc finger, CCHC-type"/>
    <property type="match status" value="2"/>
</dbReference>
<reference evidence="9 10" key="1">
    <citation type="submission" date="2019-01" db="EMBL/GenBank/DDBJ databases">
        <title>Genomes sequencing and comparative genomics of infectious freshwater microsporidia, Cucumispora dikerogammari and Thelohania contejeani.</title>
        <authorList>
            <person name="Cormier A."/>
            <person name="Giraud I."/>
            <person name="Wattier R."/>
            <person name="Teixeira M."/>
            <person name="Grandjean F."/>
            <person name="Rigaud T."/>
            <person name="Cordaux R."/>
        </authorList>
    </citation>
    <scope>NUCLEOTIDE SEQUENCE [LARGE SCALE GENOMIC DNA]</scope>
    <source>
        <strain evidence="9">T1</strain>
        <tissue evidence="9">Spores</tissue>
    </source>
</reference>
<dbReference type="InterPro" id="IPR051644">
    <property type="entry name" value="TRAMP_AT-DNA-binding"/>
</dbReference>
<dbReference type="EMBL" id="SBIQ01000059">
    <property type="protein sequence ID" value="KAF7683718.1"/>
    <property type="molecule type" value="Genomic_DNA"/>
</dbReference>
<keyword evidence="4 7" id="KW-0863">Zinc-finger</keyword>
<accession>A0ABQ7HZS6</accession>
<dbReference type="Proteomes" id="UP001516464">
    <property type="component" value="Unassembled WGS sequence"/>
</dbReference>
<organism evidence="9 10">
    <name type="scientific">Astathelohania contejeani</name>
    <dbReference type="NCBI Taxonomy" id="164912"/>
    <lineage>
        <taxon>Eukaryota</taxon>
        <taxon>Fungi</taxon>
        <taxon>Fungi incertae sedis</taxon>
        <taxon>Microsporidia</taxon>
        <taxon>Astathelohaniidae</taxon>
        <taxon>Astathelohania</taxon>
    </lineage>
</organism>
<evidence type="ECO:0000256" key="4">
    <source>
        <dbReference type="ARBA" id="ARBA00022771"/>
    </source>
</evidence>
<dbReference type="PANTHER" id="PTHR46543:SF1">
    <property type="entry name" value="ZINC FINGER CCHC DOMAIN-CONTAINING PROTEIN 7"/>
    <property type="match status" value="1"/>
</dbReference>
<dbReference type="PROSITE" id="PS50158">
    <property type="entry name" value="ZF_CCHC"/>
    <property type="match status" value="1"/>
</dbReference>
<keyword evidence="6" id="KW-0539">Nucleus</keyword>
<dbReference type="PANTHER" id="PTHR46543">
    <property type="entry name" value="ZINC FINGER CCHC DOMAIN-CONTAINING PROTEIN 7"/>
    <property type="match status" value="1"/>
</dbReference>
<keyword evidence="2" id="KW-0479">Metal-binding</keyword>
<sequence length="219" mass="25537">MEKNLLEFAKLVNNETVIDLDDKNVKEYLEYNGINTNGSVDDFIYPLYNIIYHSLDTTEKKKSEFSGEGGGVRYFGDNQTCYSCGDIGHSERECPDNTICILCAANDHLRSECPQSICFKCNMLGHRPHACHERPDRQRFVECKKCMGSRHSIADCPLVWRRYVLKDPVKKNVKYAKSCPLCYSNEHFLDDCQRKKTQISFFNRNYKIYIKEMGNKRIR</sequence>
<dbReference type="InterPro" id="IPR001878">
    <property type="entry name" value="Znf_CCHC"/>
</dbReference>
<evidence type="ECO:0000256" key="7">
    <source>
        <dbReference type="PROSITE-ProRule" id="PRU00047"/>
    </source>
</evidence>
<dbReference type="InterPro" id="IPR036875">
    <property type="entry name" value="Znf_CCHC_sf"/>
</dbReference>
<keyword evidence="10" id="KW-1185">Reference proteome</keyword>
<keyword evidence="5" id="KW-0862">Zinc</keyword>
<evidence type="ECO:0000256" key="5">
    <source>
        <dbReference type="ARBA" id="ARBA00022833"/>
    </source>
</evidence>